<evidence type="ECO:0000259" key="2">
    <source>
        <dbReference type="PROSITE" id="PS51332"/>
    </source>
</evidence>
<dbReference type="SUPFAM" id="SSF52242">
    <property type="entry name" value="Cobalamin (vitamin B12)-binding domain"/>
    <property type="match status" value="1"/>
</dbReference>
<reference evidence="4" key="1">
    <citation type="journal article" date="2019" name="Int. J. Syst. Evol. Microbiol.">
        <title>The Global Catalogue of Microorganisms (GCM) 10K type strain sequencing project: providing services to taxonomists for standard genome sequencing and annotation.</title>
        <authorList>
            <consortium name="The Broad Institute Genomics Platform"/>
            <consortium name="The Broad Institute Genome Sequencing Center for Infectious Disease"/>
            <person name="Wu L."/>
            <person name="Ma J."/>
        </authorList>
    </citation>
    <scope>NUCLEOTIDE SEQUENCE [LARGE SCALE GENOMIC DNA]</scope>
    <source>
        <strain evidence="4">JCM 14559</strain>
    </source>
</reference>
<feature type="domain" description="B12-binding" evidence="2">
    <location>
        <begin position="24"/>
        <end position="163"/>
    </location>
</feature>
<dbReference type="Pfam" id="PF02310">
    <property type="entry name" value="B12-binding"/>
    <property type="match status" value="1"/>
</dbReference>
<dbReference type="RefSeq" id="WP_344553856.1">
    <property type="nucleotide sequence ID" value="NZ_BAAANS010000027.1"/>
</dbReference>
<organism evidence="3 4">
    <name type="scientific">Kitasatospora saccharophila</name>
    <dbReference type="NCBI Taxonomy" id="407973"/>
    <lineage>
        <taxon>Bacteria</taxon>
        <taxon>Bacillati</taxon>
        <taxon>Actinomycetota</taxon>
        <taxon>Actinomycetes</taxon>
        <taxon>Kitasatosporales</taxon>
        <taxon>Streptomycetaceae</taxon>
        <taxon>Kitasatospora</taxon>
    </lineage>
</organism>
<name>A0ABP5IR24_9ACTN</name>
<accession>A0ABP5IR24</accession>
<evidence type="ECO:0000313" key="4">
    <source>
        <dbReference type="Proteomes" id="UP001500897"/>
    </source>
</evidence>
<protein>
    <submittedName>
        <fullName evidence="3">Cobalamin B12-binding domain-containing protein</fullName>
    </submittedName>
</protein>
<dbReference type="InterPro" id="IPR036724">
    <property type="entry name" value="Cobalamin-bd_sf"/>
</dbReference>
<dbReference type="PROSITE" id="PS51332">
    <property type="entry name" value="B12_BINDING"/>
    <property type="match status" value="1"/>
</dbReference>
<dbReference type="EMBL" id="BAAANS010000027">
    <property type="protein sequence ID" value="GAA2104786.1"/>
    <property type="molecule type" value="Genomic_DNA"/>
</dbReference>
<dbReference type="Gene3D" id="3.40.50.280">
    <property type="entry name" value="Cobalamin-binding domain"/>
    <property type="match status" value="1"/>
</dbReference>
<sequence>MAHPDLATRKAKRSTGRPDAPGPGLRVLLTTGASDAHTWNLVHLQLFLEEAGHSVLNLGPCVPERLLVDTVELTRPDLIVFSSVNGHGHLDGLRAAHALDANPLTRGIPKVIGGRLGITAGEGEAERRTALLAAGFDEVHPDGAGPEPLLGRLAALAGAADARLAA</sequence>
<gene>
    <name evidence="3" type="ORF">GCM10009759_41300</name>
</gene>
<keyword evidence="4" id="KW-1185">Reference proteome</keyword>
<comment type="caution">
    <text evidence="3">The sequence shown here is derived from an EMBL/GenBank/DDBJ whole genome shotgun (WGS) entry which is preliminary data.</text>
</comment>
<evidence type="ECO:0000256" key="1">
    <source>
        <dbReference type="SAM" id="MobiDB-lite"/>
    </source>
</evidence>
<feature type="region of interest" description="Disordered" evidence="1">
    <location>
        <begin position="1"/>
        <end position="24"/>
    </location>
</feature>
<proteinExistence type="predicted"/>
<dbReference type="Proteomes" id="UP001500897">
    <property type="component" value="Unassembled WGS sequence"/>
</dbReference>
<dbReference type="InterPro" id="IPR006158">
    <property type="entry name" value="Cobalamin-bd"/>
</dbReference>
<evidence type="ECO:0000313" key="3">
    <source>
        <dbReference type="EMBL" id="GAA2104786.1"/>
    </source>
</evidence>